<dbReference type="GO" id="GO:0009307">
    <property type="term" value="P:DNA restriction-modification system"/>
    <property type="evidence" value="ECO:0007669"/>
    <property type="project" value="InterPro"/>
</dbReference>
<dbReference type="Pfam" id="PF04471">
    <property type="entry name" value="Mrr_cat"/>
    <property type="match status" value="1"/>
</dbReference>
<evidence type="ECO:0000259" key="2">
    <source>
        <dbReference type="Pfam" id="PF04471"/>
    </source>
</evidence>
<dbReference type="AlphaFoldDB" id="A0A5C7B1S4"/>
<dbReference type="InterPro" id="IPR052906">
    <property type="entry name" value="Type_IV_Methyl-Rstrct_Enzyme"/>
</dbReference>
<dbReference type="Proteomes" id="UP000321935">
    <property type="component" value="Unassembled WGS sequence"/>
</dbReference>
<feature type="coiled-coil region" evidence="1">
    <location>
        <begin position="213"/>
        <end position="240"/>
    </location>
</feature>
<keyword evidence="3" id="KW-0255">Endonuclease</keyword>
<evidence type="ECO:0000256" key="1">
    <source>
        <dbReference type="SAM" id="Coils"/>
    </source>
</evidence>
<dbReference type="InterPro" id="IPR007560">
    <property type="entry name" value="Restrct_endonuc_IV_Mrr"/>
</dbReference>
<dbReference type="EMBL" id="VORW01000002">
    <property type="protein sequence ID" value="TXE13729.1"/>
    <property type="molecule type" value="Genomic_DNA"/>
</dbReference>
<dbReference type="SUPFAM" id="SSF52980">
    <property type="entry name" value="Restriction endonuclease-like"/>
    <property type="match status" value="1"/>
</dbReference>
<sequence length="596" mass="68285">MGYDYSSLHEIDDSTEYTRSYDIRHIAEIKHIGLGTYRVLKDLDNYILDKKIEAQFSKWDEQWNKIELRNKANSEKENNLSVAEEKSLEAKALQDAVANILHHTLDIDDTVDWESLKDFRKFKTPNPLIELPNELKRLKEPSSPIFREKSTQPKSSYFDPKLTFIDKIIPAFRLKKESKANEEFNRAFASWEKSVKETEAYNNSLQSEYERKLLAFEEGKDNVRAQFKELEKEWMLQQEEFYNQQKEHNGQIELLKEKYFLGDLRSVIEYCEMVLNNSEYPDNFPKDFDIDYNPETKILLVEYVLPSPSQIPTLLDVKYIATRKELKESHLSEAQVARIYDESIYKITLRTIHELFEADQTNALDAIIFNGWVEAINKATGKLVNNCIVSIQAGKTEFIEINLAHVDPKTCFKNLKGIGSSKLSGIVAVQPIAQINKDDRRFVSSYDVADRINEGDNLASMDWEDFEHLLREIFGKEFNSNGGEVKVTQASRDGGVDAIAFDPDPIRGGKIVIQAKRYTNTVGVSAVRDLYGTVLNEGATKGILVTTADYGPDAYEFASNKPITLMNGSNLLYLLEKHGHKARIDLAEAKRIQKGI</sequence>
<dbReference type="PANTHER" id="PTHR30015">
    <property type="entry name" value="MRR RESTRICTION SYSTEM PROTEIN"/>
    <property type="match status" value="1"/>
</dbReference>
<feature type="domain" description="Restriction endonuclease type IV Mrr" evidence="2">
    <location>
        <begin position="458"/>
        <end position="575"/>
    </location>
</feature>
<reference evidence="3 4" key="1">
    <citation type="submission" date="2019-08" db="EMBL/GenBank/DDBJ databases">
        <title>Genomes sequence of Algoriphagus aquimarinus ACAM450.</title>
        <authorList>
            <person name="Bowman J.P."/>
        </authorList>
    </citation>
    <scope>NUCLEOTIDE SEQUENCE [LARGE SCALE GENOMIC DNA]</scope>
    <source>
        <strain evidence="3 4">ACAM 450</strain>
    </source>
</reference>
<dbReference type="Gene3D" id="3.40.1350.10">
    <property type="match status" value="1"/>
</dbReference>
<dbReference type="InterPro" id="IPR011335">
    <property type="entry name" value="Restrct_endonuc-II-like"/>
</dbReference>
<dbReference type="GO" id="GO:0015666">
    <property type="term" value="F:restriction endodeoxyribonuclease activity"/>
    <property type="evidence" value="ECO:0007669"/>
    <property type="project" value="TreeGrafter"/>
</dbReference>
<evidence type="ECO:0000313" key="4">
    <source>
        <dbReference type="Proteomes" id="UP000321935"/>
    </source>
</evidence>
<proteinExistence type="predicted"/>
<accession>A0A5C7B1S4</accession>
<dbReference type="GO" id="GO:0003677">
    <property type="term" value="F:DNA binding"/>
    <property type="evidence" value="ECO:0007669"/>
    <property type="project" value="InterPro"/>
</dbReference>
<organism evidence="3 4">
    <name type="scientific">Algoriphagus aquimarinus</name>
    <dbReference type="NCBI Taxonomy" id="237018"/>
    <lineage>
        <taxon>Bacteria</taxon>
        <taxon>Pseudomonadati</taxon>
        <taxon>Bacteroidota</taxon>
        <taxon>Cytophagia</taxon>
        <taxon>Cytophagales</taxon>
        <taxon>Cyclobacteriaceae</taxon>
        <taxon>Algoriphagus</taxon>
    </lineage>
</organism>
<dbReference type="OrthoDB" id="9803736at2"/>
<evidence type="ECO:0000313" key="3">
    <source>
        <dbReference type="EMBL" id="TXE13729.1"/>
    </source>
</evidence>
<dbReference type="RefSeq" id="WP_146916082.1">
    <property type="nucleotide sequence ID" value="NZ_VORW01000002.1"/>
</dbReference>
<gene>
    <name evidence="3" type="ORF">ESV85_07120</name>
</gene>
<protein>
    <submittedName>
        <fullName evidence="3">Restriction endonuclease</fullName>
    </submittedName>
</protein>
<keyword evidence="3" id="KW-0378">Hydrolase</keyword>
<keyword evidence="1" id="KW-0175">Coiled coil</keyword>
<keyword evidence="3" id="KW-0540">Nuclease</keyword>
<comment type="caution">
    <text evidence="3">The sequence shown here is derived from an EMBL/GenBank/DDBJ whole genome shotgun (WGS) entry which is preliminary data.</text>
</comment>
<dbReference type="InterPro" id="IPR011856">
    <property type="entry name" value="tRNA_endonuc-like_dom_sf"/>
</dbReference>
<dbReference type="PANTHER" id="PTHR30015:SF7">
    <property type="entry name" value="TYPE IV METHYL-DIRECTED RESTRICTION ENZYME ECOKMRR"/>
    <property type="match status" value="1"/>
</dbReference>
<name>A0A5C7B1S4_9BACT</name>